<feature type="domain" description="Integrase zinc-binding" evidence="7">
    <location>
        <begin position="542"/>
        <end position="588"/>
    </location>
</feature>
<dbReference type="SUPFAM" id="SSF50630">
    <property type="entry name" value="Acid proteases"/>
    <property type="match status" value="1"/>
</dbReference>
<dbReference type="GO" id="GO:0004519">
    <property type="term" value="F:endonuclease activity"/>
    <property type="evidence" value="ECO:0007669"/>
    <property type="project" value="UniProtKB-KW"/>
</dbReference>
<dbReference type="CDD" id="cd09274">
    <property type="entry name" value="RNase_HI_RT_Ty3"/>
    <property type="match status" value="1"/>
</dbReference>
<keyword evidence="5" id="KW-0511">Multifunctional enzyme</keyword>
<dbReference type="Gene3D" id="3.10.20.370">
    <property type="match status" value="1"/>
</dbReference>
<sequence>MKGTSNMGVLRFAGSIEHIAVQVLIDGSSSDNFLQPRIAKFLKLLIEPGPQFNVLVGNGEIMTAEGVIQQLPLEIQGHKLEVPVFLLPVAGADVILGASWLATLGPHVADYASLTLKFFLKNKLVTLSGEAVPRPNPAQFHHFKRLASTDSIAECFTIQCLKPIDDEDIFKDFPTNIEPEIAMLLHTYKNLFKAPTALPPNRYHNHAIPLMEGANPVKVKPYPHSQKAQIEIMIQDMLQQDQVIIKFYYNLKIDIKQHSGHIKDTMNGYLGHMVIGHGVSMDKDKVQAVINWPTPTNVKQLRGFLGLTGYYRRFIKSYAKIASLLTDLHKKAAYEWNDNAELAFQQLKTAITSVPVLALPNFHKPFILETDASGVGIGAVLHQEGHPNANFSKKLVLRNQKKSAYFREMLAIVEAIAKFRHYLLGHRFVICTDQKSLRSLMDQSLQTPEQQEWLHKFLGYDFTIEYKPGKENMAADALSRLMTLSWSEPQCQIVEQIRAALKNDQNMVEIMLKYVSGKAPIQYTMRDGLLYWKQRLVIPKNNDLLHKILYKFHTSPIGGHAGITRTMSRITSQFYWPDMNKDIWDYVQKPSTFL</sequence>
<dbReference type="Pfam" id="PF17919">
    <property type="entry name" value="RT_RNaseH_2"/>
    <property type="match status" value="1"/>
</dbReference>
<protein>
    <recommendedName>
        <fullName evidence="10">Retrotransposon-related protein</fullName>
    </recommendedName>
</protein>
<dbReference type="EMBL" id="ASHM01032433">
    <property type="protein sequence ID" value="PNX77482.1"/>
    <property type="molecule type" value="Genomic_DNA"/>
</dbReference>
<dbReference type="InterPro" id="IPR043502">
    <property type="entry name" value="DNA/RNA_pol_sf"/>
</dbReference>
<dbReference type="AlphaFoldDB" id="A0A2K3LG21"/>
<feature type="domain" description="Reverse transcriptase/retrotransposon-derived protein RNase H-like" evidence="6">
    <location>
        <begin position="336"/>
        <end position="430"/>
    </location>
</feature>
<keyword evidence="3" id="KW-0540">Nuclease</keyword>
<dbReference type="Gene3D" id="1.10.340.70">
    <property type="match status" value="1"/>
</dbReference>
<dbReference type="GO" id="GO:0016779">
    <property type="term" value="F:nucleotidyltransferase activity"/>
    <property type="evidence" value="ECO:0007669"/>
    <property type="project" value="UniProtKB-KW"/>
</dbReference>
<keyword evidence="4" id="KW-0378">Hydrolase</keyword>
<dbReference type="Pfam" id="PF08284">
    <property type="entry name" value="RVP_2"/>
    <property type="match status" value="1"/>
</dbReference>
<evidence type="ECO:0008006" key="10">
    <source>
        <dbReference type="Google" id="ProtNLM"/>
    </source>
</evidence>
<organism evidence="8 9">
    <name type="scientific">Trifolium pratense</name>
    <name type="common">Red clover</name>
    <dbReference type="NCBI Taxonomy" id="57577"/>
    <lineage>
        <taxon>Eukaryota</taxon>
        <taxon>Viridiplantae</taxon>
        <taxon>Streptophyta</taxon>
        <taxon>Embryophyta</taxon>
        <taxon>Tracheophyta</taxon>
        <taxon>Spermatophyta</taxon>
        <taxon>Magnoliopsida</taxon>
        <taxon>eudicotyledons</taxon>
        <taxon>Gunneridae</taxon>
        <taxon>Pentapetalae</taxon>
        <taxon>rosids</taxon>
        <taxon>fabids</taxon>
        <taxon>Fabales</taxon>
        <taxon>Fabaceae</taxon>
        <taxon>Papilionoideae</taxon>
        <taxon>50 kb inversion clade</taxon>
        <taxon>NPAAA clade</taxon>
        <taxon>Hologalegina</taxon>
        <taxon>IRL clade</taxon>
        <taxon>Trifolieae</taxon>
        <taxon>Trifolium</taxon>
    </lineage>
</organism>
<evidence type="ECO:0000256" key="1">
    <source>
        <dbReference type="ARBA" id="ARBA00022679"/>
    </source>
</evidence>
<dbReference type="PANTHER" id="PTHR37984:SF5">
    <property type="entry name" value="PROTEIN NYNRIN-LIKE"/>
    <property type="match status" value="1"/>
</dbReference>
<comment type="caution">
    <text evidence="8">The sequence shown here is derived from an EMBL/GenBank/DDBJ whole genome shotgun (WGS) entry which is preliminary data.</text>
</comment>
<dbReference type="Proteomes" id="UP000236291">
    <property type="component" value="Unassembled WGS sequence"/>
</dbReference>
<dbReference type="CDD" id="cd00303">
    <property type="entry name" value="retropepsin_like"/>
    <property type="match status" value="1"/>
</dbReference>
<evidence type="ECO:0000313" key="9">
    <source>
        <dbReference type="Proteomes" id="UP000236291"/>
    </source>
</evidence>
<dbReference type="InterPro" id="IPR050951">
    <property type="entry name" value="Retrovirus_Pol_polyprotein"/>
</dbReference>
<evidence type="ECO:0000256" key="5">
    <source>
        <dbReference type="ARBA" id="ARBA00023268"/>
    </source>
</evidence>
<dbReference type="FunFam" id="1.10.340.70:FF:000001">
    <property type="entry name" value="Retrovirus-related Pol polyprotein from transposon gypsy-like Protein"/>
    <property type="match status" value="1"/>
</dbReference>
<dbReference type="InterPro" id="IPR041577">
    <property type="entry name" value="RT_RNaseH_2"/>
</dbReference>
<dbReference type="ExpressionAtlas" id="A0A2K3LG21">
    <property type="expression patterns" value="baseline"/>
</dbReference>
<dbReference type="PANTHER" id="PTHR37984">
    <property type="entry name" value="PROTEIN CBG26694"/>
    <property type="match status" value="1"/>
</dbReference>
<name>A0A2K3LG21_TRIPR</name>
<keyword evidence="2" id="KW-0548">Nucleotidyltransferase</keyword>
<proteinExistence type="predicted"/>
<dbReference type="InterPro" id="IPR021109">
    <property type="entry name" value="Peptidase_aspartic_dom_sf"/>
</dbReference>
<reference evidence="8 9" key="1">
    <citation type="journal article" date="2014" name="Am. J. Bot.">
        <title>Genome assembly and annotation for red clover (Trifolium pratense; Fabaceae).</title>
        <authorList>
            <person name="Istvanek J."/>
            <person name="Jaros M."/>
            <person name="Krenek A."/>
            <person name="Repkova J."/>
        </authorList>
    </citation>
    <scope>NUCLEOTIDE SEQUENCE [LARGE SCALE GENOMIC DNA]</scope>
    <source>
        <strain evidence="9">cv. Tatra</strain>
        <tissue evidence="8">Young leaves</tissue>
    </source>
</reference>
<keyword evidence="4" id="KW-0255">Endonuclease</keyword>
<accession>A0A2K3LG21</accession>
<dbReference type="InterPro" id="IPR041588">
    <property type="entry name" value="Integrase_H2C2"/>
</dbReference>
<dbReference type="SUPFAM" id="SSF56672">
    <property type="entry name" value="DNA/RNA polymerases"/>
    <property type="match status" value="1"/>
</dbReference>
<evidence type="ECO:0000256" key="2">
    <source>
        <dbReference type="ARBA" id="ARBA00022695"/>
    </source>
</evidence>
<reference evidence="8 9" key="2">
    <citation type="journal article" date="2017" name="Front. Plant Sci.">
        <title>Gene Classification and Mining of Molecular Markers Useful in Red Clover (Trifolium pratense) Breeding.</title>
        <authorList>
            <person name="Istvanek J."/>
            <person name="Dluhosova J."/>
            <person name="Dluhos P."/>
            <person name="Patkova L."/>
            <person name="Nedelnik J."/>
            <person name="Repkova J."/>
        </authorList>
    </citation>
    <scope>NUCLEOTIDE SEQUENCE [LARGE SCALE GENOMIC DNA]</scope>
    <source>
        <strain evidence="9">cv. Tatra</strain>
        <tissue evidence="8">Young leaves</tissue>
    </source>
</reference>
<evidence type="ECO:0000259" key="7">
    <source>
        <dbReference type="Pfam" id="PF17921"/>
    </source>
</evidence>
<evidence type="ECO:0000259" key="6">
    <source>
        <dbReference type="Pfam" id="PF17919"/>
    </source>
</evidence>
<dbReference type="InterPro" id="IPR043128">
    <property type="entry name" value="Rev_trsase/Diguanyl_cyclase"/>
</dbReference>
<evidence type="ECO:0000256" key="4">
    <source>
        <dbReference type="ARBA" id="ARBA00022759"/>
    </source>
</evidence>
<dbReference type="Gene3D" id="2.40.70.10">
    <property type="entry name" value="Acid Proteases"/>
    <property type="match status" value="1"/>
</dbReference>
<dbReference type="Gene3D" id="3.30.70.270">
    <property type="match status" value="1"/>
</dbReference>
<evidence type="ECO:0000256" key="3">
    <source>
        <dbReference type="ARBA" id="ARBA00022722"/>
    </source>
</evidence>
<dbReference type="Pfam" id="PF17921">
    <property type="entry name" value="Integrase_H2C2"/>
    <property type="match status" value="1"/>
</dbReference>
<dbReference type="STRING" id="57577.A0A2K3LG21"/>
<dbReference type="FunFam" id="3.30.70.270:FF:000020">
    <property type="entry name" value="Transposon Tf2-6 polyprotein-like Protein"/>
    <property type="match status" value="1"/>
</dbReference>
<gene>
    <name evidence="8" type="ORF">L195_g033450</name>
</gene>
<evidence type="ECO:0000313" key="8">
    <source>
        <dbReference type="EMBL" id="PNX77482.1"/>
    </source>
</evidence>
<keyword evidence="1" id="KW-0808">Transferase</keyword>